<evidence type="ECO:0000256" key="1">
    <source>
        <dbReference type="ARBA" id="ARBA00004651"/>
    </source>
</evidence>
<dbReference type="PANTHER" id="PTHR30086">
    <property type="entry name" value="ARGININE EXPORTER PROTEIN ARGO"/>
    <property type="match status" value="1"/>
</dbReference>
<feature type="transmembrane region" description="Helical" evidence="6">
    <location>
        <begin position="6"/>
        <end position="27"/>
    </location>
</feature>
<feature type="transmembrane region" description="Helical" evidence="6">
    <location>
        <begin position="39"/>
        <end position="65"/>
    </location>
</feature>
<reference evidence="7 8" key="1">
    <citation type="submission" date="2018-07" db="EMBL/GenBank/DDBJ databases">
        <title>Motiliproteus coralliicola sp. nov., a bacterium isolated from Coral.</title>
        <authorList>
            <person name="Wang G."/>
        </authorList>
    </citation>
    <scope>NUCLEOTIDE SEQUENCE [LARGE SCALE GENOMIC DNA]</scope>
    <source>
        <strain evidence="7 8">C34</strain>
    </source>
</reference>
<keyword evidence="5 6" id="KW-0472">Membrane</keyword>
<dbReference type="OrthoDB" id="9804822at2"/>
<evidence type="ECO:0000256" key="3">
    <source>
        <dbReference type="ARBA" id="ARBA00022692"/>
    </source>
</evidence>
<organism evidence="7 8">
    <name type="scientific">Motiliproteus coralliicola</name>
    <dbReference type="NCBI Taxonomy" id="2283196"/>
    <lineage>
        <taxon>Bacteria</taxon>
        <taxon>Pseudomonadati</taxon>
        <taxon>Pseudomonadota</taxon>
        <taxon>Gammaproteobacteria</taxon>
        <taxon>Oceanospirillales</taxon>
        <taxon>Oceanospirillaceae</taxon>
        <taxon>Motiliproteus</taxon>
    </lineage>
</organism>
<evidence type="ECO:0000313" key="7">
    <source>
        <dbReference type="EMBL" id="RDE18085.1"/>
    </source>
</evidence>
<evidence type="ECO:0000313" key="8">
    <source>
        <dbReference type="Proteomes" id="UP000253769"/>
    </source>
</evidence>
<keyword evidence="4 6" id="KW-1133">Transmembrane helix</keyword>
<evidence type="ECO:0000256" key="5">
    <source>
        <dbReference type="ARBA" id="ARBA00023136"/>
    </source>
</evidence>
<dbReference type="PIRSF" id="PIRSF006324">
    <property type="entry name" value="LeuE"/>
    <property type="match status" value="1"/>
</dbReference>
<feature type="transmembrane region" description="Helical" evidence="6">
    <location>
        <begin position="122"/>
        <end position="144"/>
    </location>
</feature>
<dbReference type="Pfam" id="PF01810">
    <property type="entry name" value="LysE"/>
    <property type="match status" value="1"/>
</dbReference>
<keyword evidence="8" id="KW-1185">Reference proteome</keyword>
<dbReference type="Proteomes" id="UP000253769">
    <property type="component" value="Unassembled WGS sequence"/>
</dbReference>
<dbReference type="AlphaFoldDB" id="A0A369WF39"/>
<accession>A0A369WF39</accession>
<dbReference type="RefSeq" id="WP_114697205.1">
    <property type="nucleotide sequence ID" value="NZ_QQOH01000006.1"/>
</dbReference>
<evidence type="ECO:0000256" key="6">
    <source>
        <dbReference type="SAM" id="Phobius"/>
    </source>
</evidence>
<keyword evidence="2" id="KW-1003">Cell membrane</keyword>
<evidence type="ECO:0000256" key="2">
    <source>
        <dbReference type="ARBA" id="ARBA00022475"/>
    </source>
</evidence>
<dbReference type="GO" id="GO:0015171">
    <property type="term" value="F:amino acid transmembrane transporter activity"/>
    <property type="evidence" value="ECO:0007669"/>
    <property type="project" value="TreeGrafter"/>
</dbReference>
<feature type="transmembrane region" description="Helical" evidence="6">
    <location>
        <begin position="156"/>
        <end position="179"/>
    </location>
</feature>
<evidence type="ECO:0000256" key="4">
    <source>
        <dbReference type="ARBA" id="ARBA00022989"/>
    </source>
</evidence>
<feature type="transmembrane region" description="Helical" evidence="6">
    <location>
        <begin position="71"/>
        <end position="88"/>
    </location>
</feature>
<name>A0A369WF39_9GAMM</name>
<gene>
    <name evidence="7" type="ORF">DV711_18355</name>
</gene>
<sequence>MSLEVWLSFMAAALLLCLTPGPTTIFVMGQSLHQGNRAVLPLMLGTMSADLLVMTLSFIGVGAILAASAELFTLLKLVGALYLVYLGIKAWRSPVKPMQLEMDSPVGETDNSPGWGALYRRAFLITALNPKGILFFMAFFPLFLSPESAALPQMLILMMSFELVSVFTVCCYGFGAGYLRSKARSERFQRRFNRLSGSALIGAGALTASLQR</sequence>
<dbReference type="GO" id="GO:0005886">
    <property type="term" value="C:plasma membrane"/>
    <property type="evidence" value="ECO:0007669"/>
    <property type="project" value="UniProtKB-SubCell"/>
</dbReference>
<comment type="caution">
    <text evidence="7">The sequence shown here is derived from an EMBL/GenBank/DDBJ whole genome shotgun (WGS) entry which is preliminary data.</text>
</comment>
<dbReference type="EMBL" id="QQOH01000006">
    <property type="protein sequence ID" value="RDE18085.1"/>
    <property type="molecule type" value="Genomic_DNA"/>
</dbReference>
<keyword evidence="3 6" id="KW-0812">Transmembrane</keyword>
<protein>
    <submittedName>
        <fullName evidence="7">LysE family translocator</fullName>
    </submittedName>
</protein>
<proteinExistence type="predicted"/>
<comment type="subcellular location">
    <subcellularLocation>
        <location evidence="1">Cell membrane</location>
        <topology evidence="1">Multi-pass membrane protein</topology>
    </subcellularLocation>
</comment>
<dbReference type="PANTHER" id="PTHR30086:SF20">
    <property type="entry name" value="ARGININE EXPORTER PROTEIN ARGO-RELATED"/>
    <property type="match status" value="1"/>
</dbReference>
<dbReference type="InterPro" id="IPR001123">
    <property type="entry name" value="LeuE-type"/>
</dbReference>